<dbReference type="EMBL" id="CYUD01000004">
    <property type="protein sequence ID" value="CUJ95625.1"/>
    <property type="molecule type" value="Genomic_DNA"/>
</dbReference>
<name>A0A0P1IQ99_9RHOB</name>
<reference evidence="2" key="1">
    <citation type="submission" date="2015-09" db="EMBL/GenBank/DDBJ databases">
        <authorList>
            <person name="Rodrigo-Torres L."/>
            <person name="Arahal D.R."/>
        </authorList>
    </citation>
    <scope>NUCLEOTIDE SEQUENCE [LARGE SCALE GENOMIC DNA]</scope>
    <source>
        <strain evidence="2">CECT 5091</strain>
    </source>
</reference>
<proteinExistence type="predicted"/>
<dbReference type="STRING" id="1715692.RUE5091_01564"/>
<evidence type="ECO:0000313" key="2">
    <source>
        <dbReference type="Proteomes" id="UP000051260"/>
    </source>
</evidence>
<protein>
    <submittedName>
        <fullName evidence="1">Uncharacterized protein</fullName>
    </submittedName>
</protein>
<dbReference type="Proteomes" id="UP000051260">
    <property type="component" value="Unassembled WGS sequence"/>
</dbReference>
<gene>
    <name evidence="1" type="ORF">RUE5091_01564</name>
</gene>
<accession>A0A0P1IQ99</accession>
<keyword evidence="2" id="KW-1185">Reference proteome</keyword>
<organism evidence="1 2">
    <name type="scientific">Ruegeria denitrificans</name>
    <dbReference type="NCBI Taxonomy" id="1715692"/>
    <lineage>
        <taxon>Bacteria</taxon>
        <taxon>Pseudomonadati</taxon>
        <taxon>Pseudomonadota</taxon>
        <taxon>Alphaproteobacteria</taxon>
        <taxon>Rhodobacterales</taxon>
        <taxon>Roseobacteraceae</taxon>
        <taxon>Ruegeria</taxon>
    </lineage>
</organism>
<dbReference type="AlphaFoldDB" id="A0A0P1IQ99"/>
<evidence type="ECO:0000313" key="1">
    <source>
        <dbReference type="EMBL" id="CUJ95625.1"/>
    </source>
</evidence>
<sequence>MPRLPWCNENILFREFFDDIKFLIEISGKQVIWSPCDHSERSMA</sequence>